<keyword evidence="5" id="KW-1185">Reference proteome</keyword>
<keyword evidence="2" id="KW-0732">Signal</keyword>
<dbReference type="OrthoDB" id="176168at2"/>
<dbReference type="Proteomes" id="UP000315750">
    <property type="component" value="Chromosome"/>
</dbReference>
<sequence length="268" mass="29824" precursor="true">MKKILLLALAVVLAQLCDNSNADEYLNGIKWQEPAKVTPGEENSDAPSDAVVLFDGKSLDAWDNGDKWLVEDGVATVRNGGIRTKEKFGDCQLHIEWSSPNPPSGEGQGCGNSGVFLMDTYEIQVLDSYTTKTYHDGQAGAIYKQTPPAVNATRKPGEWNTYDIFWTCPRFDEDGELVSPAYITVVHNGVLIHNHFALLGDTPYHRPPEYKPMGEKGAISLQDHGNPVRYRNIWIREFKPAEGEQVREPFLKNGDNETPVSEVYGNNK</sequence>
<evidence type="ECO:0000313" key="5">
    <source>
        <dbReference type="Proteomes" id="UP000315750"/>
    </source>
</evidence>
<proteinExistence type="predicted"/>
<evidence type="ECO:0000256" key="1">
    <source>
        <dbReference type="SAM" id="MobiDB-lite"/>
    </source>
</evidence>
<dbReference type="GO" id="GO:0016787">
    <property type="term" value="F:hydrolase activity"/>
    <property type="evidence" value="ECO:0007669"/>
    <property type="project" value="InterPro"/>
</dbReference>
<protein>
    <recommendedName>
        <fullName evidence="3">3-keto-alpha-glucoside-1,2-lyase/3-keto-2-hydroxy-glucal hydratase domain-containing protein</fullName>
    </recommendedName>
</protein>
<dbReference type="KEGG" id="amuc:Pan181_48970"/>
<dbReference type="Gene3D" id="2.60.120.560">
    <property type="entry name" value="Exo-inulinase, domain 1"/>
    <property type="match status" value="1"/>
</dbReference>
<dbReference type="RefSeq" id="WP_145250949.1">
    <property type="nucleotide sequence ID" value="NZ_CP036278.1"/>
</dbReference>
<evidence type="ECO:0000256" key="2">
    <source>
        <dbReference type="SAM" id="SignalP"/>
    </source>
</evidence>
<accession>A0A518AVC2</accession>
<evidence type="ECO:0000259" key="3">
    <source>
        <dbReference type="Pfam" id="PF06439"/>
    </source>
</evidence>
<evidence type="ECO:0000313" key="4">
    <source>
        <dbReference type="EMBL" id="QDU58658.1"/>
    </source>
</evidence>
<feature type="compositionally biased region" description="Polar residues" evidence="1">
    <location>
        <begin position="256"/>
        <end position="268"/>
    </location>
</feature>
<dbReference type="InterPro" id="IPR010496">
    <property type="entry name" value="AL/BT2_dom"/>
</dbReference>
<organism evidence="4 5">
    <name type="scientific">Aeoliella mucimassa</name>
    <dbReference type="NCBI Taxonomy" id="2527972"/>
    <lineage>
        <taxon>Bacteria</taxon>
        <taxon>Pseudomonadati</taxon>
        <taxon>Planctomycetota</taxon>
        <taxon>Planctomycetia</taxon>
        <taxon>Pirellulales</taxon>
        <taxon>Lacipirellulaceae</taxon>
        <taxon>Aeoliella</taxon>
    </lineage>
</organism>
<dbReference type="AlphaFoldDB" id="A0A518AVC2"/>
<gene>
    <name evidence="4" type="ORF">Pan181_48970</name>
</gene>
<dbReference type="EMBL" id="CP036278">
    <property type="protein sequence ID" value="QDU58658.1"/>
    <property type="molecule type" value="Genomic_DNA"/>
</dbReference>
<reference evidence="4 5" key="1">
    <citation type="submission" date="2019-02" db="EMBL/GenBank/DDBJ databases">
        <title>Deep-cultivation of Planctomycetes and their phenomic and genomic characterization uncovers novel biology.</title>
        <authorList>
            <person name="Wiegand S."/>
            <person name="Jogler M."/>
            <person name="Boedeker C."/>
            <person name="Pinto D."/>
            <person name="Vollmers J."/>
            <person name="Rivas-Marin E."/>
            <person name="Kohn T."/>
            <person name="Peeters S.H."/>
            <person name="Heuer A."/>
            <person name="Rast P."/>
            <person name="Oberbeckmann S."/>
            <person name="Bunk B."/>
            <person name="Jeske O."/>
            <person name="Meyerdierks A."/>
            <person name="Storesund J.E."/>
            <person name="Kallscheuer N."/>
            <person name="Luecker S."/>
            <person name="Lage O.M."/>
            <person name="Pohl T."/>
            <person name="Merkel B.J."/>
            <person name="Hornburger P."/>
            <person name="Mueller R.-W."/>
            <person name="Bruemmer F."/>
            <person name="Labrenz M."/>
            <person name="Spormann A.M."/>
            <person name="Op den Camp H."/>
            <person name="Overmann J."/>
            <person name="Amann R."/>
            <person name="Jetten M.S.M."/>
            <person name="Mascher T."/>
            <person name="Medema M.H."/>
            <person name="Devos D.P."/>
            <person name="Kaster A.-K."/>
            <person name="Ovreas L."/>
            <person name="Rohde M."/>
            <person name="Galperin M.Y."/>
            <person name="Jogler C."/>
        </authorList>
    </citation>
    <scope>NUCLEOTIDE SEQUENCE [LARGE SCALE GENOMIC DNA]</scope>
    <source>
        <strain evidence="4 5">Pan181</strain>
    </source>
</reference>
<feature type="region of interest" description="Disordered" evidence="1">
    <location>
        <begin position="246"/>
        <end position="268"/>
    </location>
</feature>
<name>A0A518AVC2_9BACT</name>
<feature type="signal peptide" evidence="2">
    <location>
        <begin position="1"/>
        <end position="22"/>
    </location>
</feature>
<feature type="chain" id="PRO_5022105917" description="3-keto-alpha-glucoside-1,2-lyase/3-keto-2-hydroxy-glucal hydratase domain-containing protein" evidence="2">
    <location>
        <begin position="23"/>
        <end position="268"/>
    </location>
</feature>
<dbReference type="Pfam" id="PF06439">
    <property type="entry name" value="3keto-disac_hyd"/>
    <property type="match status" value="1"/>
</dbReference>
<feature type="domain" description="3-keto-alpha-glucoside-1,2-lyase/3-keto-2-hydroxy-glucal hydratase" evidence="3">
    <location>
        <begin position="50"/>
        <end position="236"/>
    </location>
</feature>